<sequence>MLGTALTTALPPIMKDLNINVNTGQWLTSGFALFLAVMTPFTAFLISRFRTKKLYCIAISFFIGGLTICAFSTNFYMMMLGRIIQGCGNGLLASMAQVIILTIFPPERIGTVMGWYGLSIGVAPIISPTIAGLLVDSVGWRMIFVIAISIMTMSLICAIFVFEDVLPTMRKKFDVISLIISALAFGGITLAVGNIGTYNFVSYQVLMTLIIGIVSGIIFTWRQLHIKVPFLDVRVLKNRDYAISLTATVILQLVLMGTAIIIPVYVQQIKGYSATISGLVVLPGSLAMAIISPFAGKIYDKIGMKLLFIIGSTILAIGNFILYFINVHQSVWILSTVNILRCLAFGSLLMPLVTWAMKDIPKTKASDATALFNSIRFIGGAVGSALFISIMTKVSNTIGAKKESPQMYGINIVFLIMTLLSVIVLLLGIFACNQSLTNNSKKINEKKLTKEMEMTKDITDIEIVIDKEKEVEKEKEKDFDKKSITGISETDTIIDNEISMDEISISSKSDADTIIGNDIISLKPFTKLESFNNNEKS</sequence>
<reference evidence="10 11" key="2">
    <citation type="submission" date="2016-08" db="EMBL/GenBank/DDBJ databases">
        <title>Pervasive Adenine N6-methylation of Active Genes in Fungi.</title>
        <authorList>
            <consortium name="DOE Joint Genome Institute"/>
            <person name="Mondo S.J."/>
            <person name="Dannebaum R.O."/>
            <person name="Kuo R.C."/>
            <person name="Labutti K."/>
            <person name="Haridas S."/>
            <person name="Kuo A."/>
            <person name="Salamov A."/>
            <person name="Ahrendt S.R."/>
            <person name="Lipzen A."/>
            <person name="Sullivan W."/>
            <person name="Andreopoulos W.B."/>
            <person name="Clum A."/>
            <person name="Lindquist E."/>
            <person name="Daum C."/>
            <person name="Ramamoorthy G.K."/>
            <person name="Gryganskyi A."/>
            <person name="Culley D."/>
            <person name="Magnuson J.K."/>
            <person name="James T.Y."/>
            <person name="O'Malley M.A."/>
            <person name="Stajich J.E."/>
            <person name="Spatafora J.W."/>
            <person name="Visel A."/>
            <person name="Grigoriev I.V."/>
        </authorList>
    </citation>
    <scope>NUCLEOTIDE SEQUENCE [LARGE SCALE GENOMIC DNA]</scope>
    <source>
        <strain evidence="10 11">S4</strain>
    </source>
</reference>
<dbReference type="NCBIfam" id="TIGR00711">
    <property type="entry name" value="efflux_EmrB"/>
    <property type="match status" value="1"/>
</dbReference>
<dbReference type="GO" id="GO:0005886">
    <property type="term" value="C:plasma membrane"/>
    <property type="evidence" value="ECO:0007669"/>
    <property type="project" value="UniProtKB-SubCell"/>
</dbReference>
<evidence type="ECO:0000313" key="10">
    <source>
        <dbReference type="EMBL" id="ORX80001.1"/>
    </source>
</evidence>
<dbReference type="SUPFAM" id="SSF103473">
    <property type="entry name" value="MFS general substrate transporter"/>
    <property type="match status" value="1"/>
</dbReference>
<comment type="similarity">
    <text evidence="2">Belongs to the major facilitator superfamily. EmrB family.</text>
</comment>
<evidence type="ECO:0000313" key="11">
    <source>
        <dbReference type="Proteomes" id="UP000193944"/>
    </source>
</evidence>
<dbReference type="AlphaFoldDB" id="A0A1Y1X2H9"/>
<dbReference type="Proteomes" id="UP000193944">
    <property type="component" value="Unassembled WGS sequence"/>
</dbReference>
<comment type="subcellular location">
    <subcellularLocation>
        <location evidence="1">Cell membrane</location>
        <topology evidence="1">Multi-pass membrane protein</topology>
    </subcellularLocation>
</comment>
<dbReference type="InterPro" id="IPR020846">
    <property type="entry name" value="MFS_dom"/>
</dbReference>
<evidence type="ECO:0000256" key="6">
    <source>
        <dbReference type="ARBA" id="ARBA00022989"/>
    </source>
</evidence>
<feature type="transmembrane region" description="Helical" evidence="8">
    <location>
        <begin position="83"/>
        <end position="104"/>
    </location>
</feature>
<proteinExistence type="inferred from homology"/>
<feature type="transmembrane region" description="Helical" evidence="8">
    <location>
        <begin position="116"/>
        <end position="135"/>
    </location>
</feature>
<evidence type="ECO:0000256" key="2">
    <source>
        <dbReference type="ARBA" id="ARBA00008537"/>
    </source>
</evidence>
<comment type="caution">
    <text evidence="10">The sequence shown here is derived from an EMBL/GenBank/DDBJ whole genome shotgun (WGS) entry which is preliminary data.</text>
</comment>
<evidence type="ECO:0000259" key="9">
    <source>
        <dbReference type="PROSITE" id="PS50850"/>
    </source>
</evidence>
<feature type="domain" description="Major facilitator superfamily (MFS) profile" evidence="9">
    <location>
        <begin position="1"/>
        <end position="436"/>
    </location>
</feature>
<feature type="transmembrane region" description="Helical" evidence="8">
    <location>
        <begin position="272"/>
        <end position="294"/>
    </location>
</feature>
<dbReference type="InterPro" id="IPR011701">
    <property type="entry name" value="MFS"/>
</dbReference>
<evidence type="ECO:0000256" key="8">
    <source>
        <dbReference type="SAM" id="Phobius"/>
    </source>
</evidence>
<feature type="transmembrane region" description="Helical" evidence="8">
    <location>
        <begin position="242"/>
        <end position="266"/>
    </location>
</feature>
<keyword evidence="6 8" id="KW-1133">Transmembrane helix</keyword>
<evidence type="ECO:0000256" key="1">
    <source>
        <dbReference type="ARBA" id="ARBA00004651"/>
    </source>
</evidence>
<feature type="transmembrane region" description="Helical" evidence="8">
    <location>
        <begin position="141"/>
        <end position="163"/>
    </location>
</feature>
<feature type="transmembrane region" description="Helical" evidence="8">
    <location>
        <begin position="201"/>
        <end position="221"/>
    </location>
</feature>
<keyword evidence="4" id="KW-1003">Cell membrane</keyword>
<dbReference type="PANTHER" id="PTHR42718">
    <property type="entry name" value="MAJOR FACILITATOR SUPERFAMILY MULTIDRUG TRANSPORTER MFSC"/>
    <property type="match status" value="1"/>
</dbReference>
<name>A0A1Y1X2H9_9FUNG</name>
<feature type="transmembrane region" description="Helical" evidence="8">
    <location>
        <begin position="368"/>
        <end position="388"/>
    </location>
</feature>
<accession>A0A1Y1X2H9</accession>
<dbReference type="PROSITE" id="PS50850">
    <property type="entry name" value="MFS"/>
    <property type="match status" value="1"/>
</dbReference>
<feature type="transmembrane region" description="Helical" evidence="8">
    <location>
        <begin position="54"/>
        <end position="77"/>
    </location>
</feature>
<dbReference type="CDD" id="cd17503">
    <property type="entry name" value="MFS_LmrB_MDR_like"/>
    <property type="match status" value="1"/>
</dbReference>
<reference evidence="10 11" key="1">
    <citation type="submission" date="2016-08" db="EMBL/GenBank/DDBJ databases">
        <title>A Parts List for Fungal Cellulosomes Revealed by Comparative Genomics.</title>
        <authorList>
            <consortium name="DOE Joint Genome Institute"/>
            <person name="Haitjema C.H."/>
            <person name="Gilmore S.P."/>
            <person name="Henske J.K."/>
            <person name="Solomon K.V."/>
            <person name="De Groot R."/>
            <person name="Kuo A."/>
            <person name="Mondo S.J."/>
            <person name="Salamov A.A."/>
            <person name="Labutti K."/>
            <person name="Zhao Z."/>
            <person name="Chiniquy J."/>
            <person name="Barry K."/>
            <person name="Brewer H.M."/>
            <person name="Purvine S.O."/>
            <person name="Wright A.T."/>
            <person name="Boxma B."/>
            <person name="Van Alen T."/>
            <person name="Hackstein J.H."/>
            <person name="Baker S.E."/>
            <person name="Grigoriev I.V."/>
            <person name="O'Malley M.A."/>
        </authorList>
    </citation>
    <scope>NUCLEOTIDE SEQUENCE [LARGE SCALE GENOMIC DNA]</scope>
    <source>
        <strain evidence="10 11">S4</strain>
    </source>
</reference>
<feature type="transmembrane region" description="Helical" evidence="8">
    <location>
        <begin position="331"/>
        <end position="356"/>
    </location>
</feature>
<dbReference type="PANTHER" id="PTHR42718:SF9">
    <property type="entry name" value="MAJOR FACILITATOR SUPERFAMILY MULTIDRUG TRANSPORTER MFSC"/>
    <property type="match status" value="1"/>
</dbReference>
<dbReference type="InterPro" id="IPR004638">
    <property type="entry name" value="EmrB-like"/>
</dbReference>
<feature type="transmembrane region" description="Helical" evidence="8">
    <location>
        <begin position="175"/>
        <end position="195"/>
    </location>
</feature>
<keyword evidence="11" id="KW-1185">Reference proteome</keyword>
<evidence type="ECO:0000256" key="3">
    <source>
        <dbReference type="ARBA" id="ARBA00022448"/>
    </source>
</evidence>
<dbReference type="Pfam" id="PF07690">
    <property type="entry name" value="MFS_1"/>
    <property type="match status" value="1"/>
</dbReference>
<keyword evidence="3" id="KW-0813">Transport</keyword>
<gene>
    <name evidence="10" type="ORF">BCR32DRAFT_327871</name>
</gene>
<dbReference type="EMBL" id="MCFG01000158">
    <property type="protein sequence ID" value="ORX80001.1"/>
    <property type="molecule type" value="Genomic_DNA"/>
</dbReference>
<feature type="transmembrane region" description="Helical" evidence="8">
    <location>
        <begin position="306"/>
        <end position="325"/>
    </location>
</feature>
<evidence type="ECO:0000256" key="5">
    <source>
        <dbReference type="ARBA" id="ARBA00022692"/>
    </source>
</evidence>
<protein>
    <submittedName>
        <fullName evidence="10">MFS general substrate transporter</fullName>
    </submittedName>
</protein>
<dbReference type="Gene3D" id="1.20.1250.20">
    <property type="entry name" value="MFS general substrate transporter like domains"/>
    <property type="match status" value="1"/>
</dbReference>
<dbReference type="Gene3D" id="1.20.1720.10">
    <property type="entry name" value="Multidrug resistance protein D"/>
    <property type="match status" value="1"/>
</dbReference>
<keyword evidence="7 8" id="KW-0472">Membrane</keyword>
<dbReference type="InterPro" id="IPR036259">
    <property type="entry name" value="MFS_trans_sf"/>
</dbReference>
<organism evidence="10 11">
    <name type="scientific">Anaeromyces robustus</name>
    <dbReference type="NCBI Taxonomy" id="1754192"/>
    <lineage>
        <taxon>Eukaryota</taxon>
        <taxon>Fungi</taxon>
        <taxon>Fungi incertae sedis</taxon>
        <taxon>Chytridiomycota</taxon>
        <taxon>Chytridiomycota incertae sedis</taxon>
        <taxon>Neocallimastigomycetes</taxon>
        <taxon>Neocallimastigales</taxon>
        <taxon>Neocallimastigaceae</taxon>
        <taxon>Anaeromyces</taxon>
    </lineage>
</organism>
<evidence type="ECO:0000256" key="4">
    <source>
        <dbReference type="ARBA" id="ARBA00022475"/>
    </source>
</evidence>
<feature type="transmembrane region" description="Helical" evidence="8">
    <location>
        <begin position="408"/>
        <end position="432"/>
    </location>
</feature>
<evidence type="ECO:0000256" key="7">
    <source>
        <dbReference type="ARBA" id="ARBA00023136"/>
    </source>
</evidence>
<feature type="transmembrane region" description="Helical" evidence="8">
    <location>
        <begin position="26"/>
        <end position="47"/>
    </location>
</feature>
<dbReference type="PRINTS" id="PR01036">
    <property type="entry name" value="TCRTETB"/>
</dbReference>
<dbReference type="OrthoDB" id="5086884at2759"/>
<dbReference type="GO" id="GO:0022857">
    <property type="term" value="F:transmembrane transporter activity"/>
    <property type="evidence" value="ECO:0007669"/>
    <property type="project" value="InterPro"/>
</dbReference>
<keyword evidence="5 8" id="KW-0812">Transmembrane</keyword>